<organism evidence="2 3">
    <name type="scientific">Botrytis hyacinthi</name>
    <dbReference type="NCBI Taxonomy" id="278943"/>
    <lineage>
        <taxon>Eukaryota</taxon>
        <taxon>Fungi</taxon>
        <taxon>Dikarya</taxon>
        <taxon>Ascomycota</taxon>
        <taxon>Pezizomycotina</taxon>
        <taxon>Leotiomycetes</taxon>
        <taxon>Helotiales</taxon>
        <taxon>Sclerotiniaceae</taxon>
        <taxon>Botrytis</taxon>
    </lineage>
</organism>
<comment type="caution">
    <text evidence="2">The sequence shown here is derived from an EMBL/GenBank/DDBJ whole genome shotgun (WGS) entry which is preliminary data.</text>
</comment>
<protein>
    <recommendedName>
        <fullName evidence="4">NAD(P)-binding domain-containing protein</fullName>
    </recommendedName>
</protein>
<feature type="compositionally biased region" description="Low complexity" evidence="1">
    <location>
        <begin position="278"/>
        <end position="287"/>
    </location>
</feature>
<keyword evidence="3" id="KW-1185">Reference proteome</keyword>
<proteinExistence type="predicted"/>
<evidence type="ECO:0008006" key="4">
    <source>
        <dbReference type="Google" id="ProtNLM"/>
    </source>
</evidence>
<dbReference type="Gene3D" id="3.40.50.720">
    <property type="entry name" value="NAD(P)-binding Rossmann-like Domain"/>
    <property type="match status" value="1"/>
</dbReference>
<name>A0A4Z1GHC0_9HELO</name>
<sequence length="287" mass="31596">MKLIIVGSTDILGQELVKQALANTLFTSIIAISGRHTEPPQEFSDHSRLVTCAFPERTQDWERLNIDVSATGACIWNIKPGQSGLRNEIDYYDQVGYLSEIRHGVQWLGSRRGPNFTIPASPGIIPLRFIYVSSSRAKAHQKANQVPTLRSIQAITEERVLSSARELSGHVQACIAKPGHIIRLRTGKGLKEMVHTAGSWVRDGLKGRLPRIQVEKAAAALLDKAFTGNHPETLHNRDLIRIGEMALRYPEDLVIDEQAEQASGQAGEAGEQEEEAGKQAAQTVQNV</sequence>
<feature type="region of interest" description="Disordered" evidence="1">
    <location>
        <begin position="258"/>
        <end position="287"/>
    </location>
</feature>
<accession>A0A4Z1GHC0</accession>
<dbReference type="Proteomes" id="UP000297814">
    <property type="component" value="Unassembled WGS sequence"/>
</dbReference>
<evidence type="ECO:0000313" key="3">
    <source>
        <dbReference type="Proteomes" id="UP000297814"/>
    </source>
</evidence>
<feature type="compositionally biased region" description="Low complexity" evidence="1">
    <location>
        <begin position="260"/>
        <end position="269"/>
    </location>
</feature>
<dbReference type="InterPro" id="IPR036291">
    <property type="entry name" value="NAD(P)-bd_dom_sf"/>
</dbReference>
<evidence type="ECO:0000256" key="1">
    <source>
        <dbReference type="SAM" id="MobiDB-lite"/>
    </source>
</evidence>
<reference evidence="2 3" key="1">
    <citation type="submission" date="2017-12" db="EMBL/GenBank/DDBJ databases">
        <title>Comparative genomics of Botrytis spp.</title>
        <authorList>
            <person name="Valero-Jimenez C.A."/>
            <person name="Tapia P."/>
            <person name="Veloso J."/>
            <person name="Silva-Moreno E."/>
            <person name="Staats M."/>
            <person name="Valdes J.H."/>
            <person name="Van Kan J.A.L."/>
        </authorList>
    </citation>
    <scope>NUCLEOTIDE SEQUENCE [LARGE SCALE GENOMIC DNA]</scope>
    <source>
        <strain evidence="2 3">Bh0001</strain>
    </source>
</reference>
<dbReference type="AlphaFoldDB" id="A0A4Z1GHC0"/>
<gene>
    <name evidence="2" type="ORF">BHYA_0181g00120</name>
</gene>
<dbReference type="EMBL" id="PQXK01000181">
    <property type="protein sequence ID" value="TGO34812.1"/>
    <property type="molecule type" value="Genomic_DNA"/>
</dbReference>
<evidence type="ECO:0000313" key="2">
    <source>
        <dbReference type="EMBL" id="TGO34812.1"/>
    </source>
</evidence>
<dbReference type="SUPFAM" id="SSF51735">
    <property type="entry name" value="NAD(P)-binding Rossmann-fold domains"/>
    <property type="match status" value="1"/>
</dbReference>